<keyword evidence="1" id="KW-0732">Signal</keyword>
<accession>A0AA39ZLQ5</accession>
<dbReference type="EMBL" id="JAULSY010000006">
    <property type="protein sequence ID" value="KAK0673413.1"/>
    <property type="molecule type" value="Genomic_DNA"/>
</dbReference>
<evidence type="ECO:0000313" key="3">
    <source>
        <dbReference type="Proteomes" id="UP001174997"/>
    </source>
</evidence>
<feature type="chain" id="PRO_5041321854" evidence="1">
    <location>
        <begin position="16"/>
        <end position="221"/>
    </location>
</feature>
<dbReference type="AlphaFoldDB" id="A0AA39ZLQ5"/>
<organism evidence="2 3">
    <name type="scientific">Cercophora samala</name>
    <dbReference type="NCBI Taxonomy" id="330535"/>
    <lineage>
        <taxon>Eukaryota</taxon>
        <taxon>Fungi</taxon>
        <taxon>Dikarya</taxon>
        <taxon>Ascomycota</taxon>
        <taxon>Pezizomycotina</taxon>
        <taxon>Sordariomycetes</taxon>
        <taxon>Sordariomycetidae</taxon>
        <taxon>Sordariales</taxon>
        <taxon>Lasiosphaeriaceae</taxon>
        <taxon>Cercophora</taxon>
    </lineage>
</organism>
<dbReference type="Pfam" id="PF19287">
    <property type="entry name" value="DUF5910"/>
    <property type="match status" value="1"/>
</dbReference>
<keyword evidence="3" id="KW-1185">Reference proteome</keyword>
<proteinExistence type="predicted"/>
<evidence type="ECO:0000313" key="2">
    <source>
        <dbReference type="EMBL" id="KAK0673413.1"/>
    </source>
</evidence>
<evidence type="ECO:0000256" key="1">
    <source>
        <dbReference type="SAM" id="SignalP"/>
    </source>
</evidence>
<feature type="signal peptide" evidence="1">
    <location>
        <begin position="1"/>
        <end position="15"/>
    </location>
</feature>
<gene>
    <name evidence="2" type="ORF">QBC41DRAFT_394143</name>
</gene>
<protein>
    <submittedName>
        <fullName evidence="2">Uncharacterized protein</fullName>
    </submittedName>
</protein>
<comment type="caution">
    <text evidence="2">The sequence shown here is derived from an EMBL/GenBank/DDBJ whole genome shotgun (WGS) entry which is preliminary data.</text>
</comment>
<dbReference type="Proteomes" id="UP001174997">
    <property type="component" value="Unassembled WGS sequence"/>
</dbReference>
<name>A0AA39ZLQ5_9PEZI</name>
<dbReference type="InterPro" id="IPR045564">
    <property type="entry name" value="DUF5910"/>
</dbReference>
<reference evidence="2" key="1">
    <citation type="submission" date="2023-06" db="EMBL/GenBank/DDBJ databases">
        <title>Genome-scale phylogeny and comparative genomics of the fungal order Sordariales.</title>
        <authorList>
            <consortium name="Lawrence Berkeley National Laboratory"/>
            <person name="Hensen N."/>
            <person name="Bonometti L."/>
            <person name="Westerberg I."/>
            <person name="Brannstrom I.O."/>
            <person name="Guillou S."/>
            <person name="Cros-Aarteil S."/>
            <person name="Calhoun S."/>
            <person name="Haridas S."/>
            <person name="Kuo A."/>
            <person name="Mondo S."/>
            <person name="Pangilinan J."/>
            <person name="Riley R."/>
            <person name="Labutti K."/>
            <person name="Andreopoulos B."/>
            <person name="Lipzen A."/>
            <person name="Chen C."/>
            <person name="Yanf M."/>
            <person name="Daum C."/>
            <person name="Ng V."/>
            <person name="Clum A."/>
            <person name="Steindorff A."/>
            <person name="Ohm R."/>
            <person name="Martin F."/>
            <person name="Silar P."/>
            <person name="Natvig D."/>
            <person name="Lalanne C."/>
            <person name="Gautier V."/>
            <person name="Ament-Velasquez S.L."/>
            <person name="Kruys A."/>
            <person name="Hutchinson M.I."/>
            <person name="Powell A.J."/>
            <person name="Barry K."/>
            <person name="Miller A.N."/>
            <person name="Grigoriev I.V."/>
            <person name="Debuchy R."/>
            <person name="Gladieux P."/>
            <person name="Thoren M.H."/>
            <person name="Johannesson H."/>
        </authorList>
    </citation>
    <scope>NUCLEOTIDE SEQUENCE</scope>
    <source>
        <strain evidence="2">CBS 307.81</strain>
    </source>
</reference>
<sequence length="221" mass="24320">MRFWALVALATSVAAIPFDGGTIHKRAGERIHIGYRIVSKEEAEAISENDGKAVQSRGTMGRQLGTGTYISPAFQDFPEFDPSKGYPWDCIVTIDATDWAGLKKAWIPKMFEFPEDKEKNPDKCKPLALWTPRWVANRKRFLTYLDPASTPDNTVLFSVVLGHEEKQQALIPAAIIGSVDVYLSQCAERSPGSVSNAQIGQMGTVDWGVEDMNGWGLGVEG</sequence>